<dbReference type="Proteomes" id="UP000000577">
    <property type="component" value="Chromosome"/>
</dbReference>
<dbReference type="InterPro" id="IPR011990">
    <property type="entry name" value="TPR-like_helical_dom_sf"/>
</dbReference>
<keyword evidence="3" id="KW-0812">Transmembrane</keyword>
<organism evidence="4 5">
    <name type="scientific">Geobacter sulfurreducens (strain ATCC 51573 / DSM 12127 / PCA)</name>
    <dbReference type="NCBI Taxonomy" id="243231"/>
    <lineage>
        <taxon>Bacteria</taxon>
        <taxon>Pseudomonadati</taxon>
        <taxon>Thermodesulfobacteriota</taxon>
        <taxon>Desulfuromonadia</taxon>
        <taxon>Geobacterales</taxon>
        <taxon>Geobacteraceae</taxon>
        <taxon>Geobacter</taxon>
    </lineage>
</organism>
<proteinExistence type="predicted"/>
<feature type="transmembrane region" description="Helical" evidence="3">
    <location>
        <begin position="21"/>
        <end position="47"/>
    </location>
</feature>
<dbReference type="KEGG" id="gsu:GSU1498"/>
<dbReference type="InterPro" id="IPR052346">
    <property type="entry name" value="O-mannosyl-transferase_TMTC"/>
</dbReference>
<keyword evidence="5" id="KW-1185">Reference proteome</keyword>
<dbReference type="PANTHER" id="PTHR44227:SF3">
    <property type="entry name" value="PROTEIN O-MANNOSYL-TRANSFERASE TMTC4"/>
    <property type="match status" value="1"/>
</dbReference>
<dbReference type="RefSeq" id="WP_010942144.1">
    <property type="nucleotide sequence ID" value="NC_002939.5"/>
</dbReference>
<sequence length="582" mass="65025">MNKKIKSINDLNRGATSGDDLLDWVSLVVVGIVVTLAYLPALTSGFLSLDDIALVKTFMTSEISLKSLFVGASGDYFRPITILSYFLDVKAGDADPLISHILNVGLHLFNTFLVFVLSRAYLNKVTDSRWPSLAAALIFGLSPLNTESVVWVSGRTDLLCCFFFLLSLNLIIAKNTFPQLLTAGAISICFLCSLLAKESSIALLGIVPFFLWSGQNSGMGSRRFLVLIAMGSALAAYLILRFGIDFSVDNGVAKVVEGGKTKSISMLLYESIVAMGFYFSKLLWPFPLNFAIVSINRPLSAVIAFAGIFSLSCLYLRVAITRLPILIMVMCIIPPIMAIHGKLAWTPYAERYLYLPMVGFAMFAGWAVTQLPKRLASFAVIALLLLAFPTLSRAVIWSNSEVFWRETIEKSPEFPRSYVGYAAELIKLRRYDEAEQNLKRALDMKYETYFVWQNLATIYQERGDHSQYENAMLRAISLSKTPTELYIKLIQNLLWHGTKSENSRKAYQKAANYYLLAYEKDKNFGEGLYNAAKLYLILGDQRKARCYFELFLAHPGDSLYRPAARKMLDKIVTHDNLGGAAI</sequence>
<accession>Q74D21</accession>
<feature type="transmembrane region" description="Helical" evidence="3">
    <location>
        <begin position="298"/>
        <end position="317"/>
    </location>
</feature>
<dbReference type="Pfam" id="PF13181">
    <property type="entry name" value="TPR_8"/>
    <property type="match status" value="1"/>
</dbReference>
<feature type="transmembrane region" description="Helical" evidence="3">
    <location>
        <begin position="323"/>
        <end position="340"/>
    </location>
</feature>
<feature type="transmembrane region" description="Helical" evidence="3">
    <location>
        <begin position="352"/>
        <end position="369"/>
    </location>
</feature>
<dbReference type="InParanoid" id="Q74D21"/>
<reference evidence="4 5" key="1">
    <citation type="journal article" date="2003" name="Science">
        <title>Genome of Geobacter sulfurreducens: metal reduction in subsurface environments.</title>
        <authorList>
            <person name="Methe B.A."/>
            <person name="Nelson K.E."/>
            <person name="Eisen J.A."/>
            <person name="Paulsen I.T."/>
            <person name="Nelson W."/>
            <person name="Heidelberg J.F."/>
            <person name="Wu D."/>
            <person name="Wu M."/>
            <person name="Ward N."/>
            <person name="Beanan M.J."/>
            <person name="Dodson R.J."/>
            <person name="Madupu R."/>
            <person name="Brinkac L.M."/>
            <person name="Daugherty S.C."/>
            <person name="DeBoy R.T."/>
            <person name="Durkin A.S."/>
            <person name="Gwinn M."/>
            <person name="Kolonay J.F."/>
            <person name="Sullivan S.A."/>
            <person name="Haft D.H."/>
            <person name="Selengut J."/>
            <person name="Davidsen T.M."/>
            <person name="Zafar N."/>
            <person name="White O."/>
            <person name="Tran B."/>
            <person name="Romero C."/>
            <person name="Forberger H.A."/>
            <person name="Weidman J."/>
            <person name="Khouri H."/>
            <person name="Feldblyum T.V."/>
            <person name="Utterback T.R."/>
            <person name="Van Aken S.E."/>
            <person name="Lovley D.R."/>
            <person name="Fraser C.M."/>
        </authorList>
    </citation>
    <scope>NUCLEOTIDE SEQUENCE [LARGE SCALE GENOMIC DNA]</scope>
    <source>
        <strain evidence="5">ATCC 51573 / DSM 12127 / PCA</strain>
    </source>
</reference>
<keyword evidence="2" id="KW-0802">TPR repeat</keyword>
<feature type="transmembrane region" description="Helical" evidence="3">
    <location>
        <begin position="224"/>
        <end position="244"/>
    </location>
</feature>
<dbReference type="PATRIC" id="fig|243231.5.peg.1543"/>
<name>Q74D21_GEOSL</name>
<feature type="transmembrane region" description="Helical" evidence="3">
    <location>
        <begin position="375"/>
        <end position="396"/>
    </location>
</feature>
<feature type="transmembrane region" description="Helical" evidence="3">
    <location>
        <begin position="158"/>
        <end position="177"/>
    </location>
</feature>
<dbReference type="OrthoDB" id="127293at2"/>
<feature type="transmembrane region" description="Helical" evidence="3">
    <location>
        <begin position="101"/>
        <end position="122"/>
    </location>
</feature>
<feature type="transmembrane region" description="Helical" evidence="3">
    <location>
        <begin position="183"/>
        <end position="212"/>
    </location>
</feature>
<gene>
    <name evidence="4" type="primary">xapA</name>
    <name evidence="4" type="ordered locus">GSU1498</name>
</gene>
<evidence type="ECO:0000313" key="4">
    <source>
        <dbReference type="EMBL" id="AAR34872.1"/>
    </source>
</evidence>
<reference evidence="4 5" key="2">
    <citation type="journal article" date="2012" name="BMC Genomics">
        <title>Comparative genomic analysis of Geobacter sulfurreducens KN400, a strain with enhanced capacity for extracellular electron transfer and electricity production.</title>
        <authorList>
            <person name="Butler J.E."/>
            <person name="Young N.D."/>
            <person name="Aklujkar M."/>
            <person name="Lovley D.R."/>
        </authorList>
    </citation>
    <scope>NUCLEOTIDE SEQUENCE [LARGE SCALE GENOMIC DNA]</scope>
    <source>
        <strain evidence="5">ATCC 51573 / DSM 12127 / PCA</strain>
    </source>
</reference>
<dbReference type="HOGENOM" id="CLU_011615_5_2_7"/>
<dbReference type="AlphaFoldDB" id="Q74D21"/>
<dbReference type="eggNOG" id="COG3014">
    <property type="taxonomic scope" value="Bacteria"/>
</dbReference>
<protein>
    <submittedName>
        <fullName evidence="4">Membrane protein, putative</fullName>
    </submittedName>
</protein>
<keyword evidence="3" id="KW-0472">Membrane</keyword>
<dbReference type="Gene3D" id="1.25.40.10">
    <property type="entry name" value="Tetratricopeptide repeat domain"/>
    <property type="match status" value="2"/>
</dbReference>
<keyword evidence="3" id="KW-1133">Transmembrane helix</keyword>
<dbReference type="EMBL" id="AE017180">
    <property type="protein sequence ID" value="AAR34872.1"/>
    <property type="molecule type" value="Genomic_DNA"/>
</dbReference>
<dbReference type="SUPFAM" id="SSF48452">
    <property type="entry name" value="TPR-like"/>
    <property type="match status" value="1"/>
</dbReference>
<dbReference type="EnsemblBacteria" id="AAR34872">
    <property type="protein sequence ID" value="AAR34872"/>
    <property type="gene ID" value="GSU1498"/>
</dbReference>
<evidence type="ECO:0000313" key="5">
    <source>
        <dbReference type="Proteomes" id="UP000000577"/>
    </source>
</evidence>
<dbReference type="SMR" id="Q74D21"/>
<evidence type="ECO:0000256" key="1">
    <source>
        <dbReference type="ARBA" id="ARBA00022737"/>
    </source>
</evidence>
<evidence type="ECO:0000256" key="3">
    <source>
        <dbReference type="SAM" id="Phobius"/>
    </source>
</evidence>
<dbReference type="PANTHER" id="PTHR44227">
    <property type="match status" value="1"/>
</dbReference>
<keyword evidence="1" id="KW-0677">Repeat</keyword>
<feature type="transmembrane region" description="Helical" evidence="3">
    <location>
        <begin position="128"/>
        <end position="146"/>
    </location>
</feature>
<dbReference type="STRING" id="243231.GSU1498"/>
<dbReference type="InterPro" id="IPR019734">
    <property type="entry name" value="TPR_rpt"/>
</dbReference>
<feature type="transmembrane region" description="Helical" evidence="3">
    <location>
        <begin position="264"/>
        <end position="286"/>
    </location>
</feature>
<evidence type="ECO:0000256" key="2">
    <source>
        <dbReference type="ARBA" id="ARBA00022803"/>
    </source>
</evidence>